<dbReference type="Gene3D" id="3.90.550.10">
    <property type="entry name" value="Spore Coat Polysaccharide Biosynthesis Protein SpsA, Chain A"/>
    <property type="match status" value="1"/>
</dbReference>
<feature type="domain" description="Glycosyltransferase 2-like" evidence="1">
    <location>
        <begin position="12"/>
        <end position="117"/>
    </location>
</feature>
<accession>Q2RRF0</accession>
<dbReference type="PANTHER" id="PTHR43685:SF2">
    <property type="entry name" value="GLYCOSYLTRANSFERASE 2-LIKE DOMAIN-CONTAINING PROTEIN"/>
    <property type="match status" value="1"/>
</dbReference>
<dbReference type="CDD" id="cd00761">
    <property type="entry name" value="Glyco_tranf_GTA_type"/>
    <property type="match status" value="1"/>
</dbReference>
<dbReference type="PANTHER" id="PTHR43685">
    <property type="entry name" value="GLYCOSYLTRANSFERASE"/>
    <property type="match status" value="1"/>
</dbReference>
<dbReference type="PhylomeDB" id="Q2RRF0"/>
<dbReference type="EMBL" id="CP000230">
    <property type="protein sequence ID" value="ABC23295.1"/>
    <property type="molecule type" value="Genomic_DNA"/>
</dbReference>
<dbReference type="Proteomes" id="UP000001929">
    <property type="component" value="Chromosome"/>
</dbReference>
<reference evidence="2 3" key="1">
    <citation type="journal article" date="2011" name="Stand. Genomic Sci.">
        <title>Complete genome sequence of Rhodospirillum rubrum type strain (S1).</title>
        <authorList>
            <person name="Munk A.C."/>
            <person name="Copeland A."/>
            <person name="Lucas S."/>
            <person name="Lapidus A."/>
            <person name="Del Rio T.G."/>
            <person name="Barry K."/>
            <person name="Detter J.C."/>
            <person name="Hammon N."/>
            <person name="Israni S."/>
            <person name="Pitluck S."/>
            <person name="Brettin T."/>
            <person name="Bruce D."/>
            <person name="Han C."/>
            <person name="Tapia R."/>
            <person name="Gilna P."/>
            <person name="Schmutz J."/>
            <person name="Larimer F."/>
            <person name="Land M."/>
            <person name="Kyrpides N.C."/>
            <person name="Mavromatis K."/>
            <person name="Richardson P."/>
            <person name="Rohde M."/>
            <person name="Goker M."/>
            <person name="Klenk H.P."/>
            <person name="Zhang Y."/>
            <person name="Roberts G.P."/>
            <person name="Reslewic S."/>
            <person name="Schwartz D.C."/>
        </authorList>
    </citation>
    <scope>NUCLEOTIDE SEQUENCE [LARGE SCALE GENOMIC DNA]</scope>
    <source>
        <strain evidence="3">ATCC 11170 / ATH 1.1.1 / DSM 467 / LMG 4362 / NCIMB 8255 / S1</strain>
    </source>
</reference>
<dbReference type="PATRIC" id="fig|269796.9.peg.2599"/>
<name>Q2RRF0_RHORT</name>
<dbReference type="STRING" id="269796.Rru_A2495"/>
<evidence type="ECO:0000259" key="1">
    <source>
        <dbReference type="Pfam" id="PF00535"/>
    </source>
</evidence>
<dbReference type="EnsemblBacteria" id="ABC23295">
    <property type="protein sequence ID" value="ABC23295"/>
    <property type="gene ID" value="Rru_A2495"/>
</dbReference>
<gene>
    <name evidence="2" type="ordered locus">Rru_A2495</name>
</gene>
<dbReference type="HOGENOM" id="CLU_025996_0_5_5"/>
<dbReference type="GO" id="GO:0016740">
    <property type="term" value="F:transferase activity"/>
    <property type="evidence" value="ECO:0007669"/>
    <property type="project" value="UniProtKB-KW"/>
</dbReference>
<dbReference type="InterPro" id="IPR029044">
    <property type="entry name" value="Nucleotide-diphossugar_trans"/>
</dbReference>
<protein>
    <submittedName>
        <fullName evidence="2">Glycosyl transferase, family 2</fullName>
    </submittedName>
</protein>
<dbReference type="KEGG" id="rru:Rru_A2495"/>
<keyword evidence="2" id="KW-0808">Transferase</keyword>
<dbReference type="InterPro" id="IPR050834">
    <property type="entry name" value="Glycosyltransf_2"/>
</dbReference>
<dbReference type="eggNOG" id="COG1215">
    <property type="taxonomic scope" value="Bacteria"/>
</dbReference>
<evidence type="ECO:0000313" key="3">
    <source>
        <dbReference type="Proteomes" id="UP000001929"/>
    </source>
</evidence>
<dbReference type="Pfam" id="PF00535">
    <property type="entry name" value="Glycos_transf_2"/>
    <property type="match status" value="1"/>
</dbReference>
<organism evidence="2 3">
    <name type="scientific">Rhodospirillum rubrum (strain ATCC 11170 / ATH 1.1.1 / DSM 467 / LMG 4362 / NCIMB 8255 / S1)</name>
    <dbReference type="NCBI Taxonomy" id="269796"/>
    <lineage>
        <taxon>Bacteria</taxon>
        <taxon>Pseudomonadati</taxon>
        <taxon>Pseudomonadota</taxon>
        <taxon>Alphaproteobacteria</taxon>
        <taxon>Rhodospirillales</taxon>
        <taxon>Rhodospirillaceae</taxon>
        <taxon>Rhodospirillum</taxon>
    </lineage>
</organism>
<evidence type="ECO:0000313" key="2">
    <source>
        <dbReference type="EMBL" id="ABC23295.1"/>
    </source>
</evidence>
<dbReference type="InterPro" id="IPR001173">
    <property type="entry name" value="Glyco_trans_2-like"/>
</dbReference>
<dbReference type="SUPFAM" id="SSF53448">
    <property type="entry name" value="Nucleotide-diphospho-sugar transferases"/>
    <property type="match status" value="1"/>
</dbReference>
<proteinExistence type="predicted"/>
<dbReference type="CAZy" id="GT2">
    <property type="family name" value="Glycosyltransferase Family 2"/>
</dbReference>
<sequence length="325" mass="34742">MTAGGPLITAALTAYDAEDTIAGALASALAQDWPSLEVLILDDASRDGTRKVIEAVITERGDQGPPIRLIALDKNGGVAQARNRLLAEAKGEVIAFFDDDDISAPDRLRRQYARLIAAERETGAGLVFCHAARCQILPDGGERLEGTMGEEGGPIPGGDAVVRRILLGTLSPGVRGSCATCSQMARTASYRALGGFDPTLRRAEDTDLCLRAALGGAVFAGLSAPLVTQRLTLGGDKTPREDHRAYQALLNKHRATLAKTGWLTFYARWQDIRLAHLEGRTGRVVLGLVGLGLSHPLKLARKIVWSLPAAGTRAAYHRQHRKDTS</sequence>
<keyword evidence="3" id="KW-1185">Reference proteome</keyword>
<dbReference type="AlphaFoldDB" id="Q2RRF0"/>